<proteinExistence type="inferred from homology"/>
<comment type="pathway">
    <text evidence="3">Lipid metabolism; fatty acid biosynthesis.</text>
</comment>
<dbReference type="UniPathway" id="UPA00094"/>
<dbReference type="GO" id="GO:0006633">
    <property type="term" value="P:fatty acid biosynthetic process"/>
    <property type="evidence" value="ECO:0007669"/>
    <property type="project" value="UniProtKB-UniPathway"/>
</dbReference>
<feature type="transmembrane region" description="Helical" evidence="5">
    <location>
        <begin position="161"/>
        <end position="181"/>
    </location>
</feature>
<keyword evidence="3" id="KW-0012">Acyltransferase</keyword>
<name>A0A7S2Z7J9_9CHLO</name>
<evidence type="ECO:0000313" key="8">
    <source>
        <dbReference type="EMBL" id="CAE0025983.1"/>
    </source>
</evidence>
<evidence type="ECO:0000256" key="2">
    <source>
        <dbReference type="ARBA" id="ARBA00022679"/>
    </source>
</evidence>
<reference evidence="9" key="1">
    <citation type="submission" date="2021-01" db="EMBL/GenBank/DDBJ databases">
        <authorList>
            <person name="Corre E."/>
            <person name="Pelletier E."/>
            <person name="Niang G."/>
            <person name="Scheremetjew M."/>
            <person name="Finn R."/>
            <person name="Kale V."/>
            <person name="Holt S."/>
            <person name="Cochrane G."/>
            <person name="Meng A."/>
            <person name="Brown T."/>
            <person name="Cohen L."/>
        </authorList>
    </citation>
    <scope>NUCLEOTIDE SEQUENCE</scope>
    <source>
        <strain evidence="9">RCC856</strain>
    </source>
</reference>
<evidence type="ECO:0000256" key="4">
    <source>
        <dbReference type="SAM" id="MobiDB-lite"/>
    </source>
</evidence>
<dbReference type="InterPro" id="IPR016039">
    <property type="entry name" value="Thiolase-like"/>
</dbReference>
<dbReference type="PIRSF" id="PIRSF036417">
    <property type="entry name" value="3-ktacl-CoA_syn"/>
    <property type="match status" value="1"/>
</dbReference>
<evidence type="ECO:0000259" key="7">
    <source>
        <dbReference type="Pfam" id="PF08541"/>
    </source>
</evidence>
<dbReference type="Gene3D" id="3.40.47.10">
    <property type="match status" value="1"/>
</dbReference>
<dbReference type="CDD" id="cd00831">
    <property type="entry name" value="CHS_like"/>
    <property type="match status" value="1"/>
</dbReference>
<comment type="similarity">
    <text evidence="1 3">Belongs to the thiolase-like superfamily. Chalcone/stilbene synthases family.</text>
</comment>
<dbReference type="Pfam" id="PF08541">
    <property type="entry name" value="ACP_syn_III_C"/>
    <property type="match status" value="1"/>
</dbReference>
<dbReference type="EC" id="2.3.1.-" evidence="3"/>
<dbReference type="AlphaFoldDB" id="A0A7S2Z7J9"/>
<gene>
    <name evidence="8" type="ORF">CLAU1311_LOCUS7695</name>
    <name evidence="9" type="ORF">CLAU1311_LOCUS7696</name>
</gene>
<keyword evidence="2 3" id="KW-0808">Transferase</keyword>
<protein>
    <recommendedName>
        <fullName evidence="3">3-ketoacyl-CoA synthase</fullName>
        <ecNumber evidence="3">2.3.1.-</ecNumber>
    </recommendedName>
</protein>
<feature type="region of interest" description="Disordered" evidence="4">
    <location>
        <begin position="474"/>
        <end position="495"/>
    </location>
</feature>
<evidence type="ECO:0000256" key="1">
    <source>
        <dbReference type="ARBA" id="ARBA00005531"/>
    </source>
</evidence>
<dbReference type="EMBL" id="HBHU01011804">
    <property type="protein sequence ID" value="CAE0025983.1"/>
    <property type="molecule type" value="Transcribed_RNA"/>
</dbReference>
<keyword evidence="5" id="KW-0812">Transmembrane</keyword>
<dbReference type="GO" id="GO:0016747">
    <property type="term" value="F:acyltransferase activity, transferring groups other than amino-acyl groups"/>
    <property type="evidence" value="ECO:0007669"/>
    <property type="project" value="InterPro"/>
</dbReference>
<evidence type="ECO:0000256" key="5">
    <source>
        <dbReference type="SAM" id="Phobius"/>
    </source>
</evidence>
<dbReference type="Pfam" id="PF08392">
    <property type="entry name" value="FAE1_CUT1_RppA"/>
    <property type="match status" value="1"/>
</dbReference>
<feature type="domain" description="Beta-ketoacyl-[acyl-carrier-protein] synthase III C-terminal" evidence="7">
    <location>
        <begin position="334"/>
        <end position="415"/>
    </location>
</feature>
<feature type="domain" description="FAE" evidence="6">
    <location>
        <begin position="26"/>
        <end position="316"/>
    </location>
</feature>
<dbReference type="InterPro" id="IPR013601">
    <property type="entry name" value="FAE1_typ3_polyketide_synth"/>
</dbReference>
<evidence type="ECO:0000259" key="6">
    <source>
        <dbReference type="Pfam" id="PF08392"/>
    </source>
</evidence>
<dbReference type="SUPFAM" id="SSF53901">
    <property type="entry name" value="Thiolase-like"/>
    <property type="match status" value="2"/>
</dbReference>
<evidence type="ECO:0000313" key="9">
    <source>
        <dbReference type="EMBL" id="CAE0025984.1"/>
    </source>
</evidence>
<dbReference type="GO" id="GO:0016020">
    <property type="term" value="C:membrane"/>
    <property type="evidence" value="ECO:0007669"/>
    <property type="project" value="InterPro"/>
</dbReference>
<evidence type="ECO:0000256" key="3">
    <source>
        <dbReference type="PIRNR" id="PIRNR036417"/>
    </source>
</evidence>
<keyword evidence="5" id="KW-0472">Membrane</keyword>
<organism evidence="9">
    <name type="scientific">Chloropicon laureae</name>
    <dbReference type="NCBI Taxonomy" id="464258"/>
    <lineage>
        <taxon>Eukaryota</taxon>
        <taxon>Viridiplantae</taxon>
        <taxon>Chlorophyta</taxon>
        <taxon>Chloropicophyceae</taxon>
        <taxon>Chloropicales</taxon>
        <taxon>Chloropicaceae</taxon>
        <taxon>Chloropicon</taxon>
    </lineage>
</organism>
<dbReference type="EMBL" id="HBHU01011805">
    <property type="protein sequence ID" value="CAE0025984.1"/>
    <property type="molecule type" value="Transcribed_RNA"/>
</dbReference>
<dbReference type="InterPro" id="IPR013747">
    <property type="entry name" value="ACP_syn_III_C"/>
</dbReference>
<accession>A0A7S2Z7J9</accession>
<keyword evidence="5" id="KW-1133">Transmembrane helix</keyword>
<sequence>MATTTNSYMSYVTGKASGVRRLDYFRRPVYLLGFHVYKPPENWAVSWEELQEIGKKQFAHKDEKIRTFNYKIAENAGVRKDGAYLPPGITQAKWGKPIDRTILSARTEAEEVMFTCVREILSEKGMKPRDVDMIVVNCSLFNPTPSLAAMIINHFKMRSDIIVYNLGGMGCSAGLISIALVNELMQCHPNCRALVVSTENITQNYYQGTNRSMSIPNHLFKVGGAAMLVSNKGRDRRVAKYQLMHTVRSHIGSKDQAYECVFQQEDNEGYTGVKLDKTLMTVAGEALKKNIEVLGSVVLPLSEQIKYVWDQFLRKKMGKRKDRPPYVPNFKKAFDHYCFHAGGRGVLDAMLENMSLTEDHMKPSRQTLHHYGNTSSSSVWYELAWMESYGRVKKGDVVWQIAFGSGFKCNSAVWRALKNNKKLHRAWTTESEKPLLSRSYKGIETESLLEREEGAEELADAHYGLEAMNSFRSSFRRRRRQGSSEEGDALIKKSK</sequence>
<dbReference type="InterPro" id="IPR012392">
    <property type="entry name" value="3-ktacl-CoA_syn"/>
</dbReference>
<dbReference type="PANTHER" id="PTHR31561">
    <property type="entry name" value="3-KETOACYL-COA SYNTHASE"/>
    <property type="match status" value="1"/>
</dbReference>